<keyword evidence="2" id="KW-1185">Reference proteome</keyword>
<comment type="caution">
    <text evidence="1">The sequence shown here is derived from an EMBL/GenBank/DDBJ whole genome shotgun (WGS) entry which is preliminary data.</text>
</comment>
<reference evidence="1 2" key="1">
    <citation type="journal article" date="2011" name="Genome Biol.">
        <title>Comparative genome sequence analysis underscores mycoparasitism as the ancestral life style of Trichoderma.</title>
        <authorList>
            <person name="Kubicek C.P."/>
            <person name="Herrera-Estrella A."/>
            <person name="Seidl-Seiboth V."/>
            <person name="Martinez D.A."/>
            <person name="Druzhinina I.S."/>
            <person name="Thon M."/>
            <person name="Zeilinger S."/>
            <person name="Casas-Flores S."/>
            <person name="Horwitz B.A."/>
            <person name="Mukherjee P.K."/>
            <person name="Mukherjee M."/>
            <person name="Kredics L."/>
            <person name="Alcaraz L.D."/>
            <person name="Aerts A."/>
            <person name="Antal Z."/>
            <person name="Atanasova L."/>
            <person name="Cervantes-Badillo M.G."/>
            <person name="Challacombe J."/>
            <person name="Chertkov O."/>
            <person name="McCluskey K."/>
            <person name="Coulpier F."/>
            <person name="Deshpande N."/>
            <person name="von Doehren H."/>
            <person name="Ebbole D.J."/>
            <person name="Esquivel-Naranjo E.U."/>
            <person name="Fekete E."/>
            <person name="Flipphi M."/>
            <person name="Glaser F."/>
            <person name="Gomez-Rodriguez E.Y."/>
            <person name="Gruber S."/>
            <person name="Han C."/>
            <person name="Henrissat B."/>
            <person name="Hermosa R."/>
            <person name="Hernandez-Onate M."/>
            <person name="Karaffa L."/>
            <person name="Kosti I."/>
            <person name="Le Crom S."/>
            <person name="Lindquist E."/>
            <person name="Lucas S."/>
            <person name="Luebeck M."/>
            <person name="Luebeck P.S."/>
            <person name="Margeot A."/>
            <person name="Metz B."/>
            <person name="Misra M."/>
            <person name="Nevalainen H."/>
            <person name="Omann M."/>
            <person name="Packer N."/>
            <person name="Perrone G."/>
            <person name="Uresti-Rivera E.E."/>
            <person name="Salamov A."/>
            <person name="Schmoll M."/>
            <person name="Seiboth B."/>
            <person name="Shapiro H."/>
            <person name="Sukno S."/>
            <person name="Tamayo-Ramos J.A."/>
            <person name="Tisch D."/>
            <person name="Wiest A."/>
            <person name="Wilkinson H.H."/>
            <person name="Zhang M."/>
            <person name="Coutinho P.M."/>
            <person name="Kenerley C.M."/>
            <person name="Monte E."/>
            <person name="Baker S.E."/>
            <person name="Grigoriev I.V."/>
        </authorList>
    </citation>
    <scope>NUCLEOTIDE SEQUENCE [LARGE SCALE GENOMIC DNA]</scope>
    <source>
        <strain evidence="2">ATCC 20476 / IMI 206040</strain>
    </source>
</reference>
<evidence type="ECO:0000313" key="2">
    <source>
        <dbReference type="Proteomes" id="UP000005426"/>
    </source>
</evidence>
<sequence length="58" mass="6837">MYMEIHGRTCYTLPWLWPILKPSHSFQTVYTYWRPYDEDTGSSIEQGVMTGCGWFVGL</sequence>
<proteinExistence type="predicted"/>
<dbReference type="Proteomes" id="UP000005426">
    <property type="component" value="Unassembled WGS sequence"/>
</dbReference>
<evidence type="ECO:0000313" key="1">
    <source>
        <dbReference type="EMBL" id="EHK50395.1"/>
    </source>
</evidence>
<dbReference type="AlphaFoldDB" id="G9NGI4"/>
<protein>
    <submittedName>
        <fullName evidence="1">Uncharacterized protein</fullName>
    </submittedName>
</protein>
<gene>
    <name evidence="1" type="ORF">TRIATDRAFT_297188</name>
</gene>
<accession>G9NGI4</accession>
<dbReference type="HOGENOM" id="CLU_2979371_0_0_1"/>
<dbReference type="EMBL" id="ABDG02000014">
    <property type="protein sequence ID" value="EHK50395.1"/>
    <property type="molecule type" value="Genomic_DNA"/>
</dbReference>
<organism evidence="1 2">
    <name type="scientific">Hypocrea atroviridis (strain ATCC 20476 / IMI 206040)</name>
    <name type="common">Trichoderma atroviride</name>
    <dbReference type="NCBI Taxonomy" id="452589"/>
    <lineage>
        <taxon>Eukaryota</taxon>
        <taxon>Fungi</taxon>
        <taxon>Dikarya</taxon>
        <taxon>Ascomycota</taxon>
        <taxon>Pezizomycotina</taxon>
        <taxon>Sordariomycetes</taxon>
        <taxon>Hypocreomycetidae</taxon>
        <taxon>Hypocreales</taxon>
        <taxon>Hypocreaceae</taxon>
        <taxon>Trichoderma</taxon>
    </lineage>
</organism>
<name>G9NGI4_HYPAI</name>